<reference evidence="1 2" key="1">
    <citation type="journal article" date="2015" name="Fungal Genet. Biol.">
        <title>Evolution of novel wood decay mechanisms in Agaricales revealed by the genome sequences of Fistulina hepatica and Cylindrobasidium torrendii.</title>
        <authorList>
            <person name="Floudas D."/>
            <person name="Held B.W."/>
            <person name="Riley R."/>
            <person name="Nagy L.G."/>
            <person name="Koehler G."/>
            <person name="Ransdell A.S."/>
            <person name="Younus H."/>
            <person name="Chow J."/>
            <person name="Chiniquy J."/>
            <person name="Lipzen A."/>
            <person name="Tritt A."/>
            <person name="Sun H."/>
            <person name="Haridas S."/>
            <person name="LaButti K."/>
            <person name="Ohm R.A."/>
            <person name="Kues U."/>
            <person name="Blanchette R.A."/>
            <person name="Grigoriev I.V."/>
            <person name="Minto R.E."/>
            <person name="Hibbett D.S."/>
        </authorList>
    </citation>
    <scope>NUCLEOTIDE SEQUENCE [LARGE SCALE GENOMIC DNA]</scope>
    <source>
        <strain evidence="1 2">ATCC 64428</strain>
    </source>
</reference>
<evidence type="ECO:0000313" key="2">
    <source>
        <dbReference type="Proteomes" id="UP000054144"/>
    </source>
</evidence>
<organism evidence="1 2">
    <name type="scientific">Fistulina hepatica ATCC 64428</name>
    <dbReference type="NCBI Taxonomy" id="1128425"/>
    <lineage>
        <taxon>Eukaryota</taxon>
        <taxon>Fungi</taxon>
        <taxon>Dikarya</taxon>
        <taxon>Basidiomycota</taxon>
        <taxon>Agaricomycotina</taxon>
        <taxon>Agaricomycetes</taxon>
        <taxon>Agaricomycetidae</taxon>
        <taxon>Agaricales</taxon>
        <taxon>Fistulinaceae</taxon>
        <taxon>Fistulina</taxon>
    </lineage>
</organism>
<dbReference type="Proteomes" id="UP000054144">
    <property type="component" value="Unassembled WGS sequence"/>
</dbReference>
<gene>
    <name evidence="1" type="ORF">FISHEDRAFT_56376</name>
</gene>
<dbReference type="AlphaFoldDB" id="A0A0D7AKT6"/>
<accession>A0A0D7AKT6</accession>
<keyword evidence="2" id="KW-1185">Reference proteome</keyword>
<sequence>MLKAAWGARVCAAFRLSPVRTGKEATLVGTYYSKKATFPISTRYTFIEKVFQFANADKQTVIVQSATFSDAGDAQDPQKKEKMGTDTSLSTSWISTEVPLTVEEVGSMIDTHRIKTYEHLAGLWREHNPTRPTTGSASPKAETYDACLGAADEDTDSTATHAWRVQILASTCGETGMDTRDPSPSAKYFESIDNCS</sequence>
<protein>
    <submittedName>
        <fullName evidence="1">Uncharacterized protein</fullName>
    </submittedName>
</protein>
<dbReference type="EMBL" id="KN881647">
    <property type="protein sequence ID" value="KIY51916.1"/>
    <property type="molecule type" value="Genomic_DNA"/>
</dbReference>
<proteinExistence type="predicted"/>
<evidence type="ECO:0000313" key="1">
    <source>
        <dbReference type="EMBL" id="KIY51916.1"/>
    </source>
</evidence>
<name>A0A0D7AKT6_9AGAR</name>